<evidence type="ECO:0008006" key="4">
    <source>
        <dbReference type="Google" id="ProtNLM"/>
    </source>
</evidence>
<comment type="caution">
    <text evidence="2">The sequence shown here is derived from an EMBL/GenBank/DDBJ whole genome shotgun (WGS) entry which is preliminary data.</text>
</comment>
<protein>
    <recommendedName>
        <fullName evidence="4">LigA protein</fullName>
    </recommendedName>
</protein>
<evidence type="ECO:0000313" key="2">
    <source>
        <dbReference type="EMBL" id="GHJ30813.1"/>
    </source>
</evidence>
<feature type="region of interest" description="Disordered" evidence="1">
    <location>
        <begin position="1"/>
        <end position="108"/>
    </location>
</feature>
<reference evidence="2" key="1">
    <citation type="submission" date="2024-05" db="EMBL/GenBank/DDBJ databases">
        <title>Whole genome shotgun sequence of Streptomyces hygroscopicus NBRC 113678.</title>
        <authorList>
            <person name="Komaki H."/>
            <person name="Tamura T."/>
        </authorList>
    </citation>
    <scope>NUCLEOTIDE SEQUENCE</scope>
    <source>
        <strain evidence="2">N11-34</strain>
    </source>
</reference>
<evidence type="ECO:0000256" key="1">
    <source>
        <dbReference type="SAM" id="MobiDB-lite"/>
    </source>
</evidence>
<sequence length="775" mass="84501">MTAPVDAAKTRIPFAPGPGEQGTGVSTDAQDERELTDPRHTPDNDIPGSRAESDPTVAQVGSAPAPETETGKPKQPPSDDPGTGTGTGEEPTPAAEHSAGTPAQRGAPQVDVHADTNQGLMVGQWFESVQRHSGAPLPAKWVDQQLANYLPIDNEKEADERLKRDRVLVLVADGLGSGRLTAALRLLHTRDGVRLTLRRVRRETGDSFSMEGLRGRKETGWILDLRDPEESLPATCDLGLELCDVDDLENDGSYLIVLVGTELWNRIGHDAGSLALVPQPPDGVTLFVHYLTRAGVANPGIWAEDHRFSKDLPRLRPGQIKKWADAVALSESQYLAAAGGGSELSKAGFEKVAQTAGHVLSGWIDVLADWHSFGMRTSYERNYLLLAAVYDGEPIEDVHRKIASLATRFGEKGERAEPLSGQQGPGLIQLARQIEAEPLPDGSIRFPGPGFAEAVVRYFWRDRPELIDAFTKWTAQLCLELKHPQGSQLAARMAPWVLHHVQATRKTRLLRLVITGWAADENLTPHAHELLVAASLDPQIGQMTLNAIGTWGSHAETTPELQKTLARVFQSLAPVHPQRMLRRLGELALSREPGVAEAVGEAINHLWGDDRLRPKLLPILTGWFCRGQESLRKAAGSAFMNLALQLDNSGQPTLLGTSGTPVADWVLGGWRAVLEADEPSNLARRACTVWLDAAAVHNHATERTLDTLVRAVHETATDDLRGQRFLNLVRLAEHWMLQGGALDEEGRNEIRADLMRRTSLADPHRAQTRSGPKGV</sequence>
<dbReference type="Proteomes" id="UP001054854">
    <property type="component" value="Unassembled WGS sequence"/>
</dbReference>
<keyword evidence="3" id="KW-1185">Reference proteome</keyword>
<gene>
    <name evidence="2" type="ORF">TPA0910_52460</name>
</gene>
<feature type="region of interest" description="Disordered" evidence="1">
    <location>
        <begin position="756"/>
        <end position="775"/>
    </location>
</feature>
<accession>A0ABQ3U5C3</accession>
<organism evidence="2 3">
    <name type="scientific">Streptomyces hygroscopicus</name>
    <dbReference type="NCBI Taxonomy" id="1912"/>
    <lineage>
        <taxon>Bacteria</taxon>
        <taxon>Bacillati</taxon>
        <taxon>Actinomycetota</taxon>
        <taxon>Actinomycetes</taxon>
        <taxon>Kitasatosporales</taxon>
        <taxon>Streptomycetaceae</taxon>
        <taxon>Streptomyces</taxon>
        <taxon>Streptomyces violaceusniger group</taxon>
    </lineage>
</organism>
<evidence type="ECO:0000313" key="3">
    <source>
        <dbReference type="Proteomes" id="UP001054854"/>
    </source>
</evidence>
<feature type="compositionally biased region" description="Basic and acidic residues" evidence="1">
    <location>
        <begin position="30"/>
        <end position="43"/>
    </location>
</feature>
<dbReference type="EMBL" id="BNEK01000005">
    <property type="protein sequence ID" value="GHJ30813.1"/>
    <property type="molecule type" value="Genomic_DNA"/>
</dbReference>
<name>A0ABQ3U5C3_STRHY</name>
<dbReference type="RefSeq" id="WP_236258329.1">
    <property type="nucleotide sequence ID" value="NZ_BNEK01000005.1"/>
</dbReference>
<proteinExistence type="predicted"/>